<dbReference type="GO" id="GO:0015035">
    <property type="term" value="F:protein-disulfide reductase activity"/>
    <property type="evidence" value="ECO:0007669"/>
    <property type="project" value="UniProtKB-UniRule"/>
</dbReference>
<keyword evidence="4" id="KW-1015">Disulfide bond</keyword>
<dbReference type="STRING" id="1122622.GCA_000421185_00144"/>
<feature type="domain" description="Thioredoxin" evidence="7">
    <location>
        <begin position="2"/>
        <end position="105"/>
    </location>
</feature>
<evidence type="ECO:0000256" key="2">
    <source>
        <dbReference type="ARBA" id="ARBA00022448"/>
    </source>
</evidence>
<evidence type="ECO:0000313" key="9">
    <source>
        <dbReference type="Proteomes" id="UP000219688"/>
    </source>
</evidence>
<name>A0A285VPJ8_9MICO</name>
<sequence length="134" mass="14467">MATVELTAADFEQTLSDNDIVLVDWWASWCGPCRMFAPVYEAASQTHGDVVFGKVDTEAERELSGAAQIMSIPTLMAFRDGILVHEQAGALPGPALEQVIAAVRELDMDHVRTRLAEQQVLGQDGRGAGAEVAR</sequence>
<protein>
    <recommendedName>
        <fullName evidence="6">Thioredoxin</fullName>
    </recommendedName>
</protein>
<keyword evidence="3" id="KW-0249">Electron transport</keyword>
<dbReference type="EMBL" id="OBQK01000006">
    <property type="protein sequence ID" value="SOC55975.1"/>
    <property type="molecule type" value="Genomic_DNA"/>
</dbReference>
<proteinExistence type="inferred from homology"/>
<keyword evidence="5" id="KW-0676">Redox-active center</keyword>
<keyword evidence="2" id="KW-0813">Transport</keyword>
<dbReference type="FunFam" id="3.40.30.10:FF:000155">
    <property type="entry name" value="Thioredoxin"/>
    <property type="match status" value="1"/>
</dbReference>
<dbReference type="Pfam" id="PF00085">
    <property type="entry name" value="Thioredoxin"/>
    <property type="match status" value="1"/>
</dbReference>
<evidence type="ECO:0000256" key="5">
    <source>
        <dbReference type="ARBA" id="ARBA00023284"/>
    </source>
</evidence>
<comment type="similarity">
    <text evidence="1">Belongs to the thioredoxin family.</text>
</comment>
<evidence type="ECO:0000256" key="6">
    <source>
        <dbReference type="NCBIfam" id="TIGR01068"/>
    </source>
</evidence>
<dbReference type="PANTHER" id="PTHR45663:SF40">
    <property type="entry name" value="THIOREDOXIN 2"/>
    <property type="match status" value="1"/>
</dbReference>
<evidence type="ECO:0000259" key="7">
    <source>
        <dbReference type="PROSITE" id="PS51352"/>
    </source>
</evidence>
<dbReference type="PRINTS" id="PR00421">
    <property type="entry name" value="THIOREDOXIN"/>
</dbReference>
<dbReference type="SUPFAM" id="SSF52833">
    <property type="entry name" value="Thioredoxin-like"/>
    <property type="match status" value="1"/>
</dbReference>
<dbReference type="PANTHER" id="PTHR45663">
    <property type="entry name" value="GEO12009P1"/>
    <property type="match status" value="1"/>
</dbReference>
<dbReference type="NCBIfam" id="TIGR01068">
    <property type="entry name" value="thioredoxin"/>
    <property type="match status" value="1"/>
</dbReference>
<reference evidence="9" key="1">
    <citation type="submission" date="2017-08" db="EMBL/GenBank/DDBJ databases">
        <authorList>
            <person name="Varghese N."/>
            <person name="Submissions S."/>
        </authorList>
    </citation>
    <scope>NUCLEOTIDE SEQUENCE [LARGE SCALE GENOMIC DNA]</scope>
    <source>
        <strain evidence="9">USBA17B2</strain>
    </source>
</reference>
<dbReference type="PROSITE" id="PS51352">
    <property type="entry name" value="THIOREDOXIN_2"/>
    <property type="match status" value="1"/>
</dbReference>
<evidence type="ECO:0000256" key="1">
    <source>
        <dbReference type="ARBA" id="ARBA00008987"/>
    </source>
</evidence>
<evidence type="ECO:0000313" key="8">
    <source>
        <dbReference type="EMBL" id="SOC55975.1"/>
    </source>
</evidence>
<gene>
    <name evidence="8" type="ORF">SAMN05421879_106140</name>
</gene>
<evidence type="ECO:0000256" key="4">
    <source>
        <dbReference type="ARBA" id="ARBA00023157"/>
    </source>
</evidence>
<keyword evidence="9" id="KW-1185">Reference proteome</keyword>
<dbReference type="RefSeq" id="WP_097188290.1">
    <property type="nucleotide sequence ID" value="NZ_OBQK01000006.1"/>
</dbReference>
<dbReference type="AlphaFoldDB" id="A0A285VPJ8"/>
<evidence type="ECO:0000256" key="3">
    <source>
        <dbReference type="ARBA" id="ARBA00022982"/>
    </source>
</evidence>
<dbReference type="CDD" id="cd02947">
    <property type="entry name" value="TRX_family"/>
    <property type="match status" value="1"/>
</dbReference>
<dbReference type="InterPro" id="IPR036249">
    <property type="entry name" value="Thioredoxin-like_sf"/>
</dbReference>
<dbReference type="InterPro" id="IPR005746">
    <property type="entry name" value="Thioredoxin"/>
</dbReference>
<dbReference type="Gene3D" id="3.40.30.10">
    <property type="entry name" value="Glutaredoxin"/>
    <property type="match status" value="1"/>
</dbReference>
<dbReference type="InterPro" id="IPR013766">
    <property type="entry name" value="Thioredoxin_domain"/>
</dbReference>
<dbReference type="GO" id="GO:0005829">
    <property type="term" value="C:cytosol"/>
    <property type="evidence" value="ECO:0007669"/>
    <property type="project" value="TreeGrafter"/>
</dbReference>
<dbReference type="Proteomes" id="UP000219688">
    <property type="component" value="Unassembled WGS sequence"/>
</dbReference>
<accession>A0A285VPJ8</accession>
<organism evidence="8 9">
    <name type="scientific">Ornithinimicrobium cerasi</name>
    <dbReference type="NCBI Taxonomy" id="2248773"/>
    <lineage>
        <taxon>Bacteria</taxon>
        <taxon>Bacillati</taxon>
        <taxon>Actinomycetota</taxon>
        <taxon>Actinomycetes</taxon>
        <taxon>Micrococcales</taxon>
        <taxon>Ornithinimicrobiaceae</taxon>
        <taxon>Ornithinimicrobium</taxon>
    </lineage>
</organism>